<dbReference type="AlphaFoldDB" id="W6UFW6"/>
<dbReference type="EMBL" id="APAU02000097">
    <property type="protein sequence ID" value="EUB56977.1"/>
    <property type="molecule type" value="Genomic_DNA"/>
</dbReference>
<protein>
    <submittedName>
        <fullName evidence="1">Beta-13-glucuronyltransferase</fullName>
    </submittedName>
</protein>
<sequence length="97" mass="10866">MRHRSPVDMADFTVNLNLVLQHPSALFGVKIVSEQEGVVPAGLGFKKAYELEPRACNCREIITPNITAQVMICTSTHSPRSMDEKQPNRFQYCFAAI</sequence>
<dbReference type="OrthoDB" id="675023at2759"/>
<proteinExistence type="predicted"/>
<comment type="caution">
    <text evidence="1">The sequence shown here is derived from an EMBL/GenBank/DDBJ whole genome shotgun (WGS) entry which is preliminary data.</text>
</comment>
<dbReference type="KEGG" id="egl:EGR_08128"/>
<keyword evidence="2" id="KW-1185">Reference proteome</keyword>
<dbReference type="GeneID" id="36343843"/>
<evidence type="ECO:0000313" key="1">
    <source>
        <dbReference type="EMBL" id="EUB56977.1"/>
    </source>
</evidence>
<dbReference type="Proteomes" id="UP000019149">
    <property type="component" value="Unassembled WGS sequence"/>
</dbReference>
<dbReference type="CTD" id="36343843"/>
<dbReference type="RefSeq" id="XP_024348173.1">
    <property type="nucleotide sequence ID" value="XM_024497377.1"/>
</dbReference>
<organism evidence="1 2">
    <name type="scientific">Echinococcus granulosus</name>
    <name type="common">Hydatid tapeworm</name>
    <dbReference type="NCBI Taxonomy" id="6210"/>
    <lineage>
        <taxon>Eukaryota</taxon>
        <taxon>Metazoa</taxon>
        <taxon>Spiralia</taxon>
        <taxon>Lophotrochozoa</taxon>
        <taxon>Platyhelminthes</taxon>
        <taxon>Cestoda</taxon>
        <taxon>Eucestoda</taxon>
        <taxon>Cyclophyllidea</taxon>
        <taxon>Taeniidae</taxon>
        <taxon>Echinococcus</taxon>
        <taxon>Echinococcus granulosus group</taxon>
    </lineage>
</organism>
<reference evidence="1 2" key="1">
    <citation type="journal article" date="2013" name="Nat. Genet.">
        <title>The genome of the hydatid tapeworm Echinococcus granulosus.</title>
        <authorList>
            <person name="Zheng H."/>
            <person name="Zhang W."/>
            <person name="Zhang L."/>
            <person name="Zhang Z."/>
            <person name="Li J."/>
            <person name="Lu G."/>
            <person name="Zhu Y."/>
            <person name="Wang Y."/>
            <person name="Huang Y."/>
            <person name="Liu J."/>
            <person name="Kang H."/>
            <person name="Chen J."/>
            <person name="Wang L."/>
            <person name="Chen A."/>
            <person name="Yu S."/>
            <person name="Gao Z."/>
            <person name="Jin L."/>
            <person name="Gu W."/>
            <person name="Wang Z."/>
            <person name="Zhao L."/>
            <person name="Shi B."/>
            <person name="Wen H."/>
            <person name="Lin R."/>
            <person name="Jones M.K."/>
            <person name="Brejova B."/>
            <person name="Vinar T."/>
            <person name="Zhao G."/>
            <person name="McManus D.P."/>
            <person name="Chen Z."/>
            <person name="Zhou Y."/>
            <person name="Wang S."/>
        </authorList>
    </citation>
    <scope>NUCLEOTIDE SEQUENCE [LARGE SCALE GENOMIC DNA]</scope>
</reference>
<name>W6UFW6_ECHGR</name>
<gene>
    <name evidence="1" type="ORF">EGR_08128</name>
</gene>
<evidence type="ECO:0000313" key="2">
    <source>
        <dbReference type="Proteomes" id="UP000019149"/>
    </source>
</evidence>
<dbReference type="GO" id="GO:0016740">
    <property type="term" value="F:transferase activity"/>
    <property type="evidence" value="ECO:0007669"/>
    <property type="project" value="UniProtKB-KW"/>
</dbReference>
<accession>W6UFW6</accession>